<feature type="domain" description="HTH araC/xylS-type" evidence="4">
    <location>
        <begin position="192"/>
        <end position="290"/>
    </location>
</feature>
<keyword evidence="2" id="KW-0238">DNA-binding</keyword>
<evidence type="ECO:0000313" key="5">
    <source>
        <dbReference type="EMBL" id="MDG5976031.1"/>
    </source>
</evidence>
<evidence type="ECO:0000256" key="2">
    <source>
        <dbReference type="ARBA" id="ARBA00023125"/>
    </source>
</evidence>
<accession>A0A9X4NSW7</accession>
<name>A0A9X4NSW7_9BURK</name>
<dbReference type="PROSITE" id="PS01124">
    <property type="entry name" value="HTH_ARAC_FAMILY_2"/>
    <property type="match status" value="1"/>
</dbReference>
<dbReference type="AlphaFoldDB" id="A0A9X4NSW7"/>
<dbReference type="SUPFAM" id="SSF51215">
    <property type="entry name" value="Regulatory protein AraC"/>
    <property type="match status" value="1"/>
</dbReference>
<evidence type="ECO:0000259" key="4">
    <source>
        <dbReference type="PROSITE" id="PS01124"/>
    </source>
</evidence>
<dbReference type="Pfam" id="PF12833">
    <property type="entry name" value="HTH_18"/>
    <property type="match status" value="1"/>
</dbReference>
<dbReference type="InterPro" id="IPR009057">
    <property type="entry name" value="Homeodomain-like_sf"/>
</dbReference>
<organism evidence="5 6">
    <name type="scientific">Hydrogenophaga taeniospiralis CCUG 15921</name>
    <dbReference type="NCBI Taxonomy" id="1281780"/>
    <lineage>
        <taxon>Bacteria</taxon>
        <taxon>Pseudomonadati</taxon>
        <taxon>Pseudomonadota</taxon>
        <taxon>Betaproteobacteria</taxon>
        <taxon>Burkholderiales</taxon>
        <taxon>Comamonadaceae</taxon>
        <taxon>Hydrogenophaga</taxon>
    </lineage>
</organism>
<dbReference type="SMART" id="SM00342">
    <property type="entry name" value="HTH_ARAC"/>
    <property type="match status" value="1"/>
</dbReference>
<gene>
    <name evidence="5" type="ORF">H010_12254</name>
</gene>
<dbReference type="Proteomes" id="UP001152876">
    <property type="component" value="Unassembled WGS sequence"/>
</dbReference>
<dbReference type="InterPro" id="IPR018060">
    <property type="entry name" value="HTH_AraC"/>
</dbReference>
<keyword evidence="6" id="KW-1185">Reference proteome</keyword>
<keyword evidence="1" id="KW-0805">Transcription regulation</keyword>
<evidence type="ECO:0000256" key="1">
    <source>
        <dbReference type="ARBA" id="ARBA00023015"/>
    </source>
</evidence>
<protein>
    <submittedName>
        <fullName evidence="5">Transcriptional regulator</fullName>
    </submittedName>
</protein>
<evidence type="ECO:0000313" key="6">
    <source>
        <dbReference type="Proteomes" id="UP001152876"/>
    </source>
</evidence>
<dbReference type="EMBL" id="AOGK01000010">
    <property type="protein sequence ID" value="MDG5976031.1"/>
    <property type="molecule type" value="Genomic_DNA"/>
</dbReference>
<dbReference type="SUPFAM" id="SSF46689">
    <property type="entry name" value="Homeodomain-like"/>
    <property type="match status" value="1"/>
</dbReference>
<dbReference type="GO" id="GO:0003700">
    <property type="term" value="F:DNA-binding transcription factor activity"/>
    <property type="evidence" value="ECO:0007669"/>
    <property type="project" value="InterPro"/>
</dbReference>
<dbReference type="PANTHER" id="PTHR43280:SF32">
    <property type="entry name" value="TRANSCRIPTIONAL REGULATORY PROTEIN"/>
    <property type="match status" value="1"/>
</dbReference>
<proteinExistence type="predicted"/>
<evidence type="ECO:0000256" key="3">
    <source>
        <dbReference type="ARBA" id="ARBA00023163"/>
    </source>
</evidence>
<dbReference type="PANTHER" id="PTHR43280">
    <property type="entry name" value="ARAC-FAMILY TRANSCRIPTIONAL REGULATOR"/>
    <property type="match status" value="1"/>
</dbReference>
<dbReference type="RefSeq" id="WP_068172329.1">
    <property type="nucleotide sequence ID" value="NZ_AOGK01000010.1"/>
</dbReference>
<reference evidence="5" key="1">
    <citation type="submission" date="2013-01" db="EMBL/GenBank/DDBJ databases">
        <title>Genome draft of Hydrogenophaga taeniospiralis 2K1.</title>
        <authorList>
            <person name="Gomila M."/>
            <person name="Lalucat J."/>
        </authorList>
    </citation>
    <scope>NUCLEOTIDE SEQUENCE</scope>
    <source>
        <strain evidence="5">CCUG 15921</strain>
    </source>
</reference>
<keyword evidence="3" id="KW-0804">Transcription</keyword>
<dbReference type="Gene3D" id="1.10.10.60">
    <property type="entry name" value="Homeodomain-like"/>
    <property type="match status" value="1"/>
</dbReference>
<dbReference type="OrthoDB" id="9803764at2"/>
<sequence>MTPTPKALRETRFESARLNPIGVELMTLSELRARVSASLFVVTERVEFFMVLVATGGRGEHLVDFERIGLRTGHVVFVRPGQVQQWQPTDGLEADVLLIDPAVVLPKASKSQQGAMALLHLEDWPVHFKLDADGLAAWSSLAAVLRRELDRPLLDELSAAMSRELLVCQMLSLSRSATGQATAPTVQAMLVRRLRRELERWVDTRPSVARLAGSLRVSTSTLTRACRDVLGHSAKDEVDRRVALEAQRLLVHSTSTSVAIGELLGFSEPTNFVKFFRRRVGMTPEAFRQAHRLQRR</sequence>
<dbReference type="InterPro" id="IPR037923">
    <property type="entry name" value="HTH-like"/>
</dbReference>
<dbReference type="GO" id="GO:0043565">
    <property type="term" value="F:sequence-specific DNA binding"/>
    <property type="evidence" value="ECO:0007669"/>
    <property type="project" value="InterPro"/>
</dbReference>
<comment type="caution">
    <text evidence="5">The sequence shown here is derived from an EMBL/GenBank/DDBJ whole genome shotgun (WGS) entry which is preliminary data.</text>
</comment>